<protein>
    <submittedName>
        <fullName evidence="3">Phosphoglycerate mutase-like protein</fullName>
    </submittedName>
</protein>
<dbReference type="PANTHER" id="PTHR20963">
    <property type="entry name" value="MULTIPLE INOSITOL POLYPHOSPHATE PHOSPHATASE-RELATED"/>
    <property type="match status" value="1"/>
</dbReference>
<dbReference type="InterPro" id="IPR000560">
    <property type="entry name" value="His_Pase_clade-2"/>
</dbReference>
<keyword evidence="1" id="KW-0378">Hydrolase</keyword>
<accession>A0A1B7NH23</accession>
<dbReference type="FunFam" id="3.40.50.1240:FF:000033">
    <property type="entry name" value="Chromosome 12, whole genome shotgun sequence"/>
    <property type="match status" value="1"/>
</dbReference>
<reference evidence="3 4" key="1">
    <citation type="submission" date="2016-06" db="EMBL/GenBank/DDBJ databases">
        <title>Comparative genomics of the ectomycorrhizal sister species Rhizopogon vinicolor and Rhizopogon vesiculosus (Basidiomycota: Boletales) reveals a divergence of the mating type B locus.</title>
        <authorList>
            <consortium name="DOE Joint Genome Institute"/>
            <person name="Mujic A.B."/>
            <person name="Kuo A."/>
            <person name="Tritt A."/>
            <person name="Lipzen A."/>
            <person name="Chen C."/>
            <person name="Johnson J."/>
            <person name="Sharma A."/>
            <person name="Barry K."/>
            <person name="Grigoriev I.V."/>
            <person name="Spatafora J.W."/>
        </authorList>
    </citation>
    <scope>NUCLEOTIDE SEQUENCE [LARGE SCALE GENOMIC DNA]</scope>
    <source>
        <strain evidence="3 4">AM-OR11-026</strain>
    </source>
</reference>
<dbReference type="GO" id="GO:0003993">
    <property type="term" value="F:acid phosphatase activity"/>
    <property type="evidence" value="ECO:0007669"/>
    <property type="project" value="TreeGrafter"/>
</dbReference>
<dbReference type="Gene3D" id="3.40.50.1240">
    <property type="entry name" value="Phosphoglycerate mutase-like"/>
    <property type="match status" value="1"/>
</dbReference>
<dbReference type="AlphaFoldDB" id="A0A1B7NH23"/>
<feature type="chain" id="PRO_5012452824" evidence="2">
    <location>
        <begin position="16"/>
        <end position="543"/>
    </location>
</feature>
<sequence>MLAGVLLLALPFCAAERASGYAGSTVVASYPPAGATNTAIDYYFPYASQVGYQGPTPTGAEPEAIVTAIPFSKVENAFPLSRPNSQDGGPDSTFNVMRYWGNLSPMYSVKSFGLPDASPIIPEGCGLNAVHLLMRHGARYPTSDSGPSQFAAEIHSAVSKEGFSVTGDLEFLATWTYKLGTGILTPFGRQVLFSNGVAFRYRYGELLNAFTDLPVFRTTSQDRMVDSALNFAAGFFDVRNYHSDYHQEITIEADNVNNTLAPSHVCPNSNTEDIGHFGSTQASKWANVYLQAAQTRLQTMVQGFNLTISDLVNMQEMCAYETVALGFSKFCDLFTEEEWEGYEYYVDLGFWYSHGPGNPTAASLGLGYVQELVARLTQTPIAVWNSSTNSTLNSNNITFPLNQPIYVDAAHDTVITSIITALNFTSLAANGPLPIDHIPPNRSYIASQLAPFASQLVAQVLSCPASGDPTHIRFILNDAVVPLPGVHGCMEDQNGLCALPTFLSGMQERIGQIDFAHDCFADYTMPSPNNIIDGRYPGRVEED</sequence>
<evidence type="ECO:0000256" key="1">
    <source>
        <dbReference type="ARBA" id="ARBA00022801"/>
    </source>
</evidence>
<dbReference type="OrthoDB" id="6509975at2759"/>
<dbReference type="STRING" id="1314800.A0A1B7NH23"/>
<keyword evidence="2" id="KW-0732">Signal</keyword>
<dbReference type="CDD" id="cd07061">
    <property type="entry name" value="HP_HAP_like"/>
    <property type="match status" value="1"/>
</dbReference>
<evidence type="ECO:0000313" key="4">
    <source>
        <dbReference type="Proteomes" id="UP000092154"/>
    </source>
</evidence>
<dbReference type="FunCoup" id="A0A1B7NH23">
    <property type="interactions" value="208"/>
</dbReference>
<dbReference type="InterPro" id="IPR029033">
    <property type="entry name" value="His_PPase_superfam"/>
</dbReference>
<dbReference type="Pfam" id="PF00328">
    <property type="entry name" value="His_Phos_2"/>
    <property type="match status" value="1"/>
</dbReference>
<dbReference type="PROSITE" id="PS00616">
    <property type="entry name" value="HIS_ACID_PHOSPHAT_1"/>
    <property type="match status" value="1"/>
</dbReference>
<keyword evidence="4" id="KW-1185">Reference proteome</keyword>
<evidence type="ECO:0000313" key="3">
    <source>
        <dbReference type="EMBL" id="OAX44173.1"/>
    </source>
</evidence>
<organism evidence="3 4">
    <name type="scientific">Rhizopogon vinicolor AM-OR11-026</name>
    <dbReference type="NCBI Taxonomy" id="1314800"/>
    <lineage>
        <taxon>Eukaryota</taxon>
        <taxon>Fungi</taxon>
        <taxon>Dikarya</taxon>
        <taxon>Basidiomycota</taxon>
        <taxon>Agaricomycotina</taxon>
        <taxon>Agaricomycetes</taxon>
        <taxon>Agaricomycetidae</taxon>
        <taxon>Boletales</taxon>
        <taxon>Suillineae</taxon>
        <taxon>Rhizopogonaceae</taxon>
        <taxon>Rhizopogon</taxon>
    </lineage>
</organism>
<dbReference type="SUPFAM" id="SSF53254">
    <property type="entry name" value="Phosphoglycerate mutase-like"/>
    <property type="match status" value="1"/>
</dbReference>
<dbReference type="Proteomes" id="UP000092154">
    <property type="component" value="Unassembled WGS sequence"/>
</dbReference>
<dbReference type="InterPro" id="IPR033379">
    <property type="entry name" value="Acid_Pase_AS"/>
</dbReference>
<dbReference type="EMBL" id="KV448127">
    <property type="protein sequence ID" value="OAX44173.1"/>
    <property type="molecule type" value="Genomic_DNA"/>
</dbReference>
<dbReference type="PANTHER" id="PTHR20963:SF42">
    <property type="entry name" value="PHOSPHOGLYCERATE MUTASE-LIKE PROTEIN"/>
    <property type="match status" value="1"/>
</dbReference>
<evidence type="ECO:0000256" key="2">
    <source>
        <dbReference type="SAM" id="SignalP"/>
    </source>
</evidence>
<name>A0A1B7NH23_9AGAM</name>
<feature type="signal peptide" evidence="2">
    <location>
        <begin position="1"/>
        <end position="15"/>
    </location>
</feature>
<proteinExistence type="predicted"/>
<dbReference type="InParanoid" id="A0A1B7NH23"/>
<gene>
    <name evidence="3" type="ORF">K503DRAFT_706734</name>
</gene>